<protein>
    <submittedName>
        <fullName evidence="2">Uncharacterized protein</fullName>
    </submittedName>
</protein>
<feature type="region of interest" description="Disordered" evidence="1">
    <location>
        <begin position="87"/>
        <end position="122"/>
    </location>
</feature>
<sequence length="163" mass="17782">MPTSRSRTSGRRVRRTHAGASYPLPPATARPHPSARPSLVPLSHTHTQATGASGPDLPQAYCNCIYIHMPAGEPFCPVWKSLPTKVRARRTPRGGSNAPALTERRGAADVPRRRVGERSGRSGRARTMCVALRCVRGCGRLAFRVRVGGAKRLHGDRMIGRWC</sequence>
<proteinExistence type="predicted"/>
<dbReference type="EMBL" id="KZ084088">
    <property type="protein sequence ID" value="OSD07491.1"/>
    <property type="molecule type" value="Genomic_DNA"/>
</dbReference>
<dbReference type="AlphaFoldDB" id="A0A1Y2J4X4"/>
<name>A0A1Y2J4X4_TRAC3</name>
<evidence type="ECO:0000313" key="2">
    <source>
        <dbReference type="EMBL" id="OSD07491.1"/>
    </source>
</evidence>
<accession>A0A1Y2J4X4</accession>
<dbReference type="Proteomes" id="UP000193067">
    <property type="component" value="Unassembled WGS sequence"/>
</dbReference>
<evidence type="ECO:0000256" key="1">
    <source>
        <dbReference type="SAM" id="MobiDB-lite"/>
    </source>
</evidence>
<feature type="region of interest" description="Disordered" evidence="1">
    <location>
        <begin position="1"/>
        <end position="53"/>
    </location>
</feature>
<feature type="compositionally biased region" description="Basic residues" evidence="1">
    <location>
        <begin position="8"/>
        <end position="17"/>
    </location>
</feature>
<gene>
    <name evidence="2" type="ORF">PYCCODRAFT_617925</name>
</gene>
<keyword evidence="3" id="KW-1185">Reference proteome</keyword>
<feature type="compositionally biased region" description="Basic and acidic residues" evidence="1">
    <location>
        <begin position="102"/>
        <end position="120"/>
    </location>
</feature>
<reference evidence="2 3" key="1">
    <citation type="journal article" date="2015" name="Biotechnol. Biofuels">
        <title>Enhanced degradation of softwood versus hardwood by the white-rot fungus Pycnoporus coccineus.</title>
        <authorList>
            <person name="Couturier M."/>
            <person name="Navarro D."/>
            <person name="Chevret D."/>
            <person name="Henrissat B."/>
            <person name="Piumi F."/>
            <person name="Ruiz-Duenas F.J."/>
            <person name="Martinez A.T."/>
            <person name="Grigoriev I.V."/>
            <person name="Riley R."/>
            <person name="Lipzen A."/>
            <person name="Berrin J.G."/>
            <person name="Master E.R."/>
            <person name="Rosso M.N."/>
        </authorList>
    </citation>
    <scope>NUCLEOTIDE SEQUENCE [LARGE SCALE GENOMIC DNA]</scope>
    <source>
        <strain evidence="2 3">BRFM310</strain>
    </source>
</reference>
<organism evidence="2 3">
    <name type="scientific">Trametes coccinea (strain BRFM310)</name>
    <name type="common">Pycnoporus coccineus</name>
    <dbReference type="NCBI Taxonomy" id="1353009"/>
    <lineage>
        <taxon>Eukaryota</taxon>
        <taxon>Fungi</taxon>
        <taxon>Dikarya</taxon>
        <taxon>Basidiomycota</taxon>
        <taxon>Agaricomycotina</taxon>
        <taxon>Agaricomycetes</taxon>
        <taxon>Polyporales</taxon>
        <taxon>Polyporaceae</taxon>
        <taxon>Trametes</taxon>
    </lineage>
</organism>
<evidence type="ECO:0000313" key="3">
    <source>
        <dbReference type="Proteomes" id="UP000193067"/>
    </source>
</evidence>